<proteinExistence type="predicted"/>
<dbReference type="PANTHER" id="PTHR10908:SF0">
    <property type="entry name" value="SEROTONIN N-ACETYLTRANSFERASE"/>
    <property type="match status" value="1"/>
</dbReference>
<protein>
    <submittedName>
        <fullName evidence="4">GNAT family N-acetyltransferase</fullName>
    </submittedName>
</protein>
<dbReference type="Pfam" id="PF08922">
    <property type="entry name" value="DUF1905"/>
    <property type="match status" value="1"/>
</dbReference>
<keyword evidence="2" id="KW-0012">Acyltransferase</keyword>
<evidence type="ECO:0000256" key="2">
    <source>
        <dbReference type="ARBA" id="ARBA00023315"/>
    </source>
</evidence>
<reference evidence="4" key="1">
    <citation type="submission" date="2020-08" db="EMBL/GenBank/DDBJ databases">
        <title>Genome public.</title>
        <authorList>
            <person name="Liu C."/>
            <person name="Sun Q."/>
        </authorList>
    </citation>
    <scope>NUCLEOTIDE SEQUENCE</scope>
    <source>
        <strain evidence="4">BX12</strain>
    </source>
</reference>
<dbReference type="PROSITE" id="PS51186">
    <property type="entry name" value="GNAT"/>
    <property type="match status" value="1"/>
</dbReference>
<organism evidence="4 5">
    <name type="scientific">Zhenpiania hominis</name>
    <dbReference type="NCBI Taxonomy" id="2763644"/>
    <lineage>
        <taxon>Bacteria</taxon>
        <taxon>Bacillati</taxon>
        <taxon>Bacillota</taxon>
        <taxon>Clostridia</taxon>
        <taxon>Peptostreptococcales</taxon>
        <taxon>Anaerovoracaceae</taxon>
        <taxon>Zhenpiania</taxon>
    </lineage>
</organism>
<evidence type="ECO:0000256" key="1">
    <source>
        <dbReference type="ARBA" id="ARBA00022679"/>
    </source>
</evidence>
<dbReference type="SUPFAM" id="SSF55729">
    <property type="entry name" value="Acyl-CoA N-acyltransferases (Nat)"/>
    <property type="match status" value="1"/>
</dbReference>
<name>A0A923NIA3_9FIRM</name>
<evidence type="ECO:0000259" key="3">
    <source>
        <dbReference type="PROSITE" id="PS51186"/>
    </source>
</evidence>
<dbReference type="PANTHER" id="PTHR10908">
    <property type="entry name" value="SEROTONIN N-ACETYLTRANSFERASE"/>
    <property type="match status" value="1"/>
</dbReference>
<dbReference type="Proteomes" id="UP000602647">
    <property type="component" value="Unassembled WGS sequence"/>
</dbReference>
<dbReference type="EMBL" id="JACRYT010000001">
    <property type="protein sequence ID" value="MBC6678516.1"/>
    <property type="molecule type" value="Genomic_DNA"/>
</dbReference>
<dbReference type="InterPro" id="IPR051635">
    <property type="entry name" value="SNAT-like"/>
</dbReference>
<evidence type="ECO:0000313" key="4">
    <source>
        <dbReference type="EMBL" id="MBC6678516.1"/>
    </source>
</evidence>
<sequence>MKIRKADRNDIKKLAEVEAACFPPAEAAKEADFRQRLCVFGEHFLLLEENGRLIGFINGMVTDEPVIRDEMYENARLHKEDGRWQTVFGINTLPEYRRRGCAARLMKAFIEEAKKQGRKGCVLTCKEHLIPYYEKFGYRNCGVSESVHGGAVWYDMRLTFSEEEKGRVKVHATFDGAEYDGSLVKMKTPCHILGLRKDIRAAIGKQPGDKVRVTVKERE</sequence>
<dbReference type="GO" id="GO:0008080">
    <property type="term" value="F:N-acetyltransferase activity"/>
    <property type="evidence" value="ECO:0007669"/>
    <property type="project" value="UniProtKB-ARBA"/>
</dbReference>
<dbReference type="InterPro" id="IPR015018">
    <property type="entry name" value="DUF1905"/>
</dbReference>
<dbReference type="InterPro" id="IPR037079">
    <property type="entry name" value="AF2212/PG0164-like_sf"/>
</dbReference>
<dbReference type="Pfam" id="PF00583">
    <property type="entry name" value="Acetyltransf_1"/>
    <property type="match status" value="1"/>
</dbReference>
<evidence type="ECO:0000313" key="5">
    <source>
        <dbReference type="Proteomes" id="UP000602647"/>
    </source>
</evidence>
<dbReference type="AlphaFoldDB" id="A0A923NIA3"/>
<dbReference type="SUPFAM" id="SSF141694">
    <property type="entry name" value="AF2212/PG0164-like"/>
    <property type="match status" value="1"/>
</dbReference>
<feature type="domain" description="N-acetyltransferase" evidence="3">
    <location>
        <begin position="1"/>
        <end position="159"/>
    </location>
</feature>
<dbReference type="Gene3D" id="3.40.630.30">
    <property type="match status" value="1"/>
</dbReference>
<dbReference type="Gene3D" id="2.40.30.100">
    <property type="entry name" value="AF2212/PG0164-like"/>
    <property type="match status" value="1"/>
</dbReference>
<keyword evidence="1" id="KW-0808">Transferase</keyword>
<comment type="caution">
    <text evidence="4">The sequence shown here is derived from an EMBL/GenBank/DDBJ whole genome shotgun (WGS) entry which is preliminary data.</text>
</comment>
<dbReference type="InterPro" id="IPR000182">
    <property type="entry name" value="GNAT_dom"/>
</dbReference>
<gene>
    <name evidence="4" type="ORF">H9L42_01565</name>
</gene>
<dbReference type="InterPro" id="IPR016181">
    <property type="entry name" value="Acyl_CoA_acyltransferase"/>
</dbReference>
<dbReference type="RefSeq" id="WP_187301690.1">
    <property type="nucleotide sequence ID" value="NZ_JACRYT010000001.1"/>
</dbReference>
<keyword evidence="5" id="KW-1185">Reference proteome</keyword>
<accession>A0A923NIA3</accession>
<dbReference type="CDD" id="cd04301">
    <property type="entry name" value="NAT_SF"/>
    <property type="match status" value="1"/>
</dbReference>